<evidence type="ECO:0000313" key="2">
    <source>
        <dbReference type="EMBL" id="QDU06551.1"/>
    </source>
</evidence>
<sequence>MKLPKFWKDTGSYNDTAIQLSIFACILACTYFGLAYDMHWLLLGSIIIGPVMGFVIGFSLILFLCTYCAVDDQDS</sequence>
<dbReference type="AlphaFoldDB" id="A0A517WMR4"/>
<proteinExistence type="predicted"/>
<protein>
    <submittedName>
        <fullName evidence="2">Uncharacterized protein</fullName>
    </submittedName>
</protein>
<organism evidence="2 3">
    <name type="scientific">Gimesia chilikensis</name>
    <dbReference type="NCBI Taxonomy" id="2605989"/>
    <lineage>
        <taxon>Bacteria</taxon>
        <taxon>Pseudomonadati</taxon>
        <taxon>Planctomycetota</taxon>
        <taxon>Planctomycetia</taxon>
        <taxon>Planctomycetales</taxon>
        <taxon>Planctomycetaceae</taxon>
        <taxon>Gimesia</taxon>
    </lineage>
</organism>
<keyword evidence="1" id="KW-0812">Transmembrane</keyword>
<feature type="transmembrane region" description="Helical" evidence="1">
    <location>
        <begin position="12"/>
        <end position="34"/>
    </location>
</feature>
<dbReference type="EMBL" id="CP036347">
    <property type="protein sequence ID" value="QDU06551.1"/>
    <property type="molecule type" value="Genomic_DNA"/>
</dbReference>
<dbReference type="Proteomes" id="UP000320722">
    <property type="component" value="Chromosome"/>
</dbReference>
<keyword evidence="1" id="KW-0472">Membrane</keyword>
<accession>A0A517WMR4</accession>
<feature type="transmembrane region" description="Helical" evidence="1">
    <location>
        <begin position="40"/>
        <end position="70"/>
    </location>
</feature>
<name>A0A517WMR4_9PLAN</name>
<keyword evidence="1" id="KW-1133">Transmembrane helix</keyword>
<reference evidence="2 3" key="1">
    <citation type="submission" date="2019-02" db="EMBL/GenBank/DDBJ databases">
        <title>Deep-cultivation of Planctomycetes and their phenomic and genomic characterization uncovers novel biology.</title>
        <authorList>
            <person name="Wiegand S."/>
            <person name="Jogler M."/>
            <person name="Boedeker C."/>
            <person name="Pinto D."/>
            <person name="Vollmers J."/>
            <person name="Rivas-Marin E."/>
            <person name="Kohn T."/>
            <person name="Peeters S.H."/>
            <person name="Heuer A."/>
            <person name="Rast P."/>
            <person name="Oberbeckmann S."/>
            <person name="Bunk B."/>
            <person name="Jeske O."/>
            <person name="Meyerdierks A."/>
            <person name="Storesund J.E."/>
            <person name="Kallscheuer N."/>
            <person name="Luecker S."/>
            <person name="Lage O.M."/>
            <person name="Pohl T."/>
            <person name="Merkel B.J."/>
            <person name="Hornburger P."/>
            <person name="Mueller R.-W."/>
            <person name="Bruemmer F."/>
            <person name="Labrenz M."/>
            <person name="Spormann A.M."/>
            <person name="Op den Camp H."/>
            <person name="Overmann J."/>
            <person name="Amann R."/>
            <person name="Jetten M.S.M."/>
            <person name="Mascher T."/>
            <person name="Medema M.H."/>
            <person name="Devos D.P."/>
            <person name="Kaster A.-K."/>
            <person name="Ovreas L."/>
            <person name="Rohde M."/>
            <person name="Galperin M.Y."/>
            <person name="Jogler C."/>
        </authorList>
    </citation>
    <scope>NUCLEOTIDE SEQUENCE [LARGE SCALE GENOMIC DNA]</scope>
    <source>
        <strain evidence="2 3">V6</strain>
    </source>
</reference>
<gene>
    <name evidence="2" type="ORF">V6x_63050</name>
</gene>
<evidence type="ECO:0000256" key="1">
    <source>
        <dbReference type="SAM" id="Phobius"/>
    </source>
</evidence>
<evidence type="ECO:0000313" key="3">
    <source>
        <dbReference type="Proteomes" id="UP000320722"/>
    </source>
</evidence>